<dbReference type="PANTHER" id="PTHR38813">
    <property type="match status" value="1"/>
</dbReference>
<dbReference type="SUPFAM" id="SSF143011">
    <property type="entry name" value="RelE-like"/>
    <property type="match status" value="1"/>
</dbReference>
<evidence type="ECO:0000313" key="2">
    <source>
        <dbReference type="EMBL" id="PKH18083.1"/>
    </source>
</evidence>
<keyword evidence="1" id="KW-1277">Toxin-antitoxin system</keyword>
<dbReference type="PANTHER" id="PTHR38813:SF1">
    <property type="entry name" value="TOXIN RELE1-RELATED"/>
    <property type="match status" value="1"/>
</dbReference>
<dbReference type="InterPro" id="IPR007712">
    <property type="entry name" value="RelE/ParE_toxin"/>
</dbReference>
<accession>A0A2N1E113</accession>
<evidence type="ECO:0000313" key="3">
    <source>
        <dbReference type="Proteomes" id="UP000233564"/>
    </source>
</evidence>
<dbReference type="EMBL" id="NVXX01000030">
    <property type="protein sequence ID" value="PKH18083.1"/>
    <property type="molecule type" value="Genomic_DNA"/>
</dbReference>
<comment type="caution">
    <text evidence="2">The sequence shown here is derived from an EMBL/GenBank/DDBJ whole genome shotgun (WGS) entry which is preliminary data.</text>
</comment>
<name>A0A2N1E113_PSEFL</name>
<protein>
    <submittedName>
        <fullName evidence="2">Cytotoxic translational repressor of toxin-antitoxin stability system</fullName>
    </submittedName>
</protein>
<sequence length="103" mass="11989">MNSIHWTRKSVKQLLRLHTYHQQQVSNAVSALERMPDAVNVKALVNHPHGYRLRVGNYRVLFDWDGDIHGVSILEVKKRDERPYCRTDHPQYRGQASLCGDPL</sequence>
<dbReference type="InterPro" id="IPR052747">
    <property type="entry name" value="TA_system_RelE_toxin"/>
</dbReference>
<dbReference type="Pfam" id="PF05016">
    <property type="entry name" value="ParE_toxin"/>
    <property type="match status" value="1"/>
</dbReference>
<organism evidence="2 3">
    <name type="scientific">Pseudomonas fluorescens</name>
    <dbReference type="NCBI Taxonomy" id="294"/>
    <lineage>
        <taxon>Bacteria</taxon>
        <taxon>Pseudomonadati</taxon>
        <taxon>Pseudomonadota</taxon>
        <taxon>Gammaproteobacteria</taxon>
        <taxon>Pseudomonadales</taxon>
        <taxon>Pseudomonadaceae</taxon>
        <taxon>Pseudomonas</taxon>
    </lineage>
</organism>
<dbReference type="AlphaFoldDB" id="A0A2N1E113"/>
<evidence type="ECO:0000256" key="1">
    <source>
        <dbReference type="ARBA" id="ARBA00022649"/>
    </source>
</evidence>
<dbReference type="Gene3D" id="3.30.2310.20">
    <property type="entry name" value="RelE-like"/>
    <property type="match status" value="1"/>
</dbReference>
<reference evidence="2 3" key="1">
    <citation type="submission" date="2017-08" db="EMBL/GenBank/DDBJ databases">
        <authorList>
            <person name="de Groot N.N."/>
        </authorList>
    </citation>
    <scope>NUCLEOTIDE SEQUENCE [LARGE SCALE GENOMIC DNA]</scope>
    <source>
        <strain evidence="2 3">PfR 37</strain>
    </source>
</reference>
<proteinExistence type="predicted"/>
<dbReference type="Proteomes" id="UP000233564">
    <property type="component" value="Unassembled WGS sequence"/>
</dbReference>
<dbReference type="InterPro" id="IPR035093">
    <property type="entry name" value="RelE/ParE_toxin_dom_sf"/>
</dbReference>
<gene>
    <name evidence="2" type="ORF">CIB54_19235</name>
</gene>